<name>A0A5N6PMM5_9ASTR</name>
<sequence>MMETYEKYKKKVYRYLAPSLRHVHDFASFFGSVDPNPSIYKEDILMLVSSKENLSELQRYEAVNAFCCLDTGFSIRLFLVFCLAVYPYKDTAVGYEDFDWCYAFTLTTKAALIPRHWAGYYDDNPEGMEFCTNRSKEAYESYSIYMEEKYGEDETQHPIGDIDLWERSQGEKRQSFGIGSSDRHFILTGTPHLHQSGLHNQMLCLSNHNKRTEIYTRLLMDSGAL</sequence>
<evidence type="ECO:0000313" key="1">
    <source>
        <dbReference type="EMBL" id="KAD6454905.1"/>
    </source>
</evidence>
<reference evidence="1 2" key="1">
    <citation type="submission" date="2019-05" db="EMBL/GenBank/DDBJ databases">
        <title>Mikania micrantha, genome provides insights into the molecular mechanism of rapid growth.</title>
        <authorList>
            <person name="Liu B."/>
        </authorList>
    </citation>
    <scope>NUCLEOTIDE SEQUENCE [LARGE SCALE GENOMIC DNA]</scope>
    <source>
        <strain evidence="1">NLD-2019</strain>
        <tissue evidence="1">Leaf</tissue>
    </source>
</reference>
<gene>
    <name evidence="1" type="ORF">E3N88_09611</name>
</gene>
<accession>A0A5N6PMM5</accession>
<protein>
    <submittedName>
        <fullName evidence="1">Uncharacterized protein</fullName>
    </submittedName>
</protein>
<dbReference type="AlphaFoldDB" id="A0A5N6PMM5"/>
<keyword evidence="2" id="KW-1185">Reference proteome</keyword>
<proteinExistence type="predicted"/>
<comment type="caution">
    <text evidence="1">The sequence shown here is derived from an EMBL/GenBank/DDBJ whole genome shotgun (WGS) entry which is preliminary data.</text>
</comment>
<evidence type="ECO:0000313" key="2">
    <source>
        <dbReference type="Proteomes" id="UP000326396"/>
    </source>
</evidence>
<organism evidence="1 2">
    <name type="scientific">Mikania micrantha</name>
    <name type="common">bitter vine</name>
    <dbReference type="NCBI Taxonomy" id="192012"/>
    <lineage>
        <taxon>Eukaryota</taxon>
        <taxon>Viridiplantae</taxon>
        <taxon>Streptophyta</taxon>
        <taxon>Embryophyta</taxon>
        <taxon>Tracheophyta</taxon>
        <taxon>Spermatophyta</taxon>
        <taxon>Magnoliopsida</taxon>
        <taxon>eudicotyledons</taxon>
        <taxon>Gunneridae</taxon>
        <taxon>Pentapetalae</taxon>
        <taxon>asterids</taxon>
        <taxon>campanulids</taxon>
        <taxon>Asterales</taxon>
        <taxon>Asteraceae</taxon>
        <taxon>Asteroideae</taxon>
        <taxon>Heliantheae alliance</taxon>
        <taxon>Eupatorieae</taxon>
        <taxon>Mikania</taxon>
    </lineage>
</organism>
<dbReference type="OrthoDB" id="1705129at2759"/>
<dbReference type="Proteomes" id="UP000326396">
    <property type="component" value="Linkage Group LG12"/>
</dbReference>
<dbReference type="EMBL" id="SZYD01000004">
    <property type="protein sequence ID" value="KAD6454905.1"/>
    <property type="molecule type" value="Genomic_DNA"/>
</dbReference>